<keyword evidence="1" id="KW-0560">Oxidoreductase</keyword>
<dbReference type="AlphaFoldDB" id="A0A9E2F0S2"/>
<dbReference type="SUPFAM" id="SSF53323">
    <property type="entry name" value="Pyruvate-ferredoxin oxidoreductase, PFOR, domain III"/>
    <property type="match status" value="1"/>
</dbReference>
<feature type="domain" description="Pyruvate/ketoisovalerate oxidoreductase catalytic" evidence="2">
    <location>
        <begin position="14"/>
        <end position="194"/>
    </location>
</feature>
<evidence type="ECO:0000259" key="2">
    <source>
        <dbReference type="Pfam" id="PF01558"/>
    </source>
</evidence>
<evidence type="ECO:0000313" key="4">
    <source>
        <dbReference type="Proteomes" id="UP000811545"/>
    </source>
</evidence>
<sequence length="203" mass="21926">MNKNYLAILIAGVGGQGILKAGSLLGEAALLENEKIISTEVHGMAQRGGSVVNEIKIGDVLSPLINKGEADVILSFEPAEALRVLDKASPETYLIVNTNPIVPLTVSLGLSTYPDLNLAWTRVRDIYPRLWLVDARKIALEAGNSITENVVLLGVLCSVPIFPLSIESMLKAIENGFPPKFRELNLKAFNLGLEKGKGRILNQ</sequence>
<proteinExistence type="predicted"/>
<evidence type="ECO:0000256" key="1">
    <source>
        <dbReference type="ARBA" id="ARBA00023002"/>
    </source>
</evidence>
<dbReference type="Pfam" id="PF01558">
    <property type="entry name" value="POR"/>
    <property type="match status" value="1"/>
</dbReference>
<dbReference type="GO" id="GO:0016903">
    <property type="term" value="F:oxidoreductase activity, acting on the aldehyde or oxo group of donors"/>
    <property type="evidence" value="ECO:0007669"/>
    <property type="project" value="InterPro"/>
</dbReference>
<accession>A0A9E2F0S2</accession>
<name>A0A9E2F0S2_PSYF1</name>
<dbReference type="PANTHER" id="PTHR43854:SF1">
    <property type="entry name" value="INDOLEPYRUVATE OXIDOREDUCTASE SUBUNIT IORB"/>
    <property type="match status" value="1"/>
</dbReference>
<dbReference type="EMBL" id="QLTW01000016">
    <property type="protein sequence ID" value="MBT9144689.1"/>
    <property type="molecule type" value="Genomic_DNA"/>
</dbReference>
<comment type="caution">
    <text evidence="3">The sequence shown here is derived from an EMBL/GenBank/DDBJ whole genome shotgun (WGS) entry which is preliminary data.</text>
</comment>
<dbReference type="Gene3D" id="3.40.920.10">
    <property type="entry name" value="Pyruvate-ferredoxin oxidoreductase, PFOR, domain III"/>
    <property type="match status" value="1"/>
</dbReference>
<dbReference type="PANTHER" id="PTHR43854">
    <property type="entry name" value="INDOLEPYRUVATE OXIDOREDUCTASE SUBUNIT IORB"/>
    <property type="match status" value="1"/>
</dbReference>
<dbReference type="InterPro" id="IPR019752">
    <property type="entry name" value="Pyrv/ketoisovalerate_OxRed_cat"/>
</dbReference>
<gene>
    <name evidence="3" type="ORF">DDT42_00534</name>
</gene>
<evidence type="ECO:0000313" key="3">
    <source>
        <dbReference type="EMBL" id="MBT9144689.1"/>
    </source>
</evidence>
<dbReference type="InterPro" id="IPR002869">
    <property type="entry name" value="Pyrv_flavodox_OxRed_cen"/>
</dbReference>
<protein>
    <recommendedName>
        <fullName evidence="2">Pyruvate/ketoisovalerate oxidoreductase catalytic domain-containing protein</fullName>
    </recommendedName>
</protein>
<organism evidence="3 4">
    <name type="scientific">Psychracetigena formicireducens</name>
    <dbReference type="NCBI Taxonomy" id="2986056"/>
    <lineage>
        <taxon>Bacteria</taxon>
        <taxon>Bacillati</taxon>
        <taxon>Candidatus Lithacetigenota</taxon>
        <taxon>Candidatus Psychracetigena</taxon>
    </lineage>
</organism>
<dbReference type="InterPro" id="IPR052198">
    <property type="entry name" value="IorB_Oxidoreductase"/>
</dbReference>
<dbReference type="Proteomes" id="UP000811545">
    <property type="component" value="Unassembled WGS sequence"/>
</dbReference>
<reference evidence="3 4" key="1">
    <citation type="journal article" date="2021" name="bioRxiv">
        <title>Unique metabolic strategies in Hadean analogues reveal hints for primordial physiology.</title>
        <authorList>
            <person name="Nobu M.K."/>
            <person name="Nakai R."/>
            <person name="Tamazawa S."/>
            <person name="Mori H."/>
            <person name="Toyoda A."/>
            <person name="Ijiri A."/>
            <person name="Suzuki S."/>
            <person name="Kurokawa K."/>
            <person name="Kamagata Y."/>
            <person name="Tamaki H."/>
        </authorList>
    </citation>
    <scope>NUCLEOTIDE SEQUENCE [LARGE SCALE GENOMIC DNA]</scope>
    <source>
        <strain evidence="3">BS525</strain>
    </source>
</reference>